<dbReference type="Proteomes" id="UP000501076">
    <property type="component" value="Chromosome"/>
</dbReference>
<dbReference type="RefSeq" id="WP_171777216.1">
    <property type="nucleotide sequence ID" value="NZ_CP045272.1"/>
</dbReference>
<reference evidence="1 2" key="1">
    <citation type="submission" date="2019-10" db="EMBL/GenBank/DDBJ databases">
        <title>Complete genome sequences for adaption low water activity.</title>
        <authorList>
            <person name="Zhao L."/>
            <person name="Zhong J."/>
        </authorList>
    </citation>
    <scope>NUCLEOTIDE SEQUENCE [LARGE SCALE GENOMIC DNA]</scope>
    <source>
        <strain evidence="1 2">FDU301</strain>
    </source>
</reference>
<protein>
    <submittedName>
        <fullName evidence="1">Uncharacterized protein</fullName>
    </submittedName>
</protein>
<dbReference type="EMBL" id="CP045272">
    <property type="protein sequence ID" value="QJX77452.1"/>
    <property type="molecule type" value="Genomic_DNA"/>
</dbReference>
<dbReference type="Pfam" id="PF04525">
    <property type="entry name" value="LOR"/>
    <property type="match status" value="1"/>
</dbReference>
<evidence type="ECO:0000313" key="1">
    <source>
        <dbReference type="EMBL" id="QJX77452.1"/>
    </source>
</evidence>
<organism evidence="1 2">
    <name type="scientific">Priestia megaterium</name>
    <name type="common">Bacillus megaterium</name>
    <dbReference type="NCBI Taxonomy" id="1404"/>
    <lineage>
        <taxon>Bacteria</taxon>
        <taxon>Bacillati</taxon>
        <taxon>Bacillota</taxon>
        <taxon>Bacilli</taxon>
        <taxon>Bacillales</taxon>
        <taxon>Bacillaceae</taxon>
        <taxon>Priestia</taxon>
    </lineage>
</organism>
<name>A0A6M6DS91_PRIMG</name>
<dbReference type="InterPro" id="IPR007612">
    <property type="entry name" value="LOR"/>
</dbReference>
<dbReference type="InterPro" id="IPR025659">
    <property type="entry name" value="Tubby-like_C"/>
</dbReference>
<gene>
    <name evidence="1" type="ORF">FDZ14_15125</name>
</gene>
<sequence>MEKQGIILQDKFFELGESPIYNESQDVIGNVAYKLSIANKFEILKDEEIIFTGKSKMFALMPKLIISDHHGNEVGMIQRKFTFLKKKYLYIRNDGDTYEITGNITDRKFDVLRSDVPIIQVRTLSSFLSLRPHTFALEFLELDLDKWEGIAVIQGVRMMVKDENNSTATAPAQ</sequence>
<dbReference type="SUPFAM" id="SSF54518">
    <property type="entry name" value="Tubby C-terminal domain-like"/>
    <property type="match status" value="1"/>
</dbReference>
<accession>A0A6M6DS91</accession>
<dbReference type="AlphaFoldDB" id="A0A6M6DS91"/>
<proteinExistence type="predicted"/>
<evidence type="ECO:0000313" key="2">
    <source>
        <dbReference type="Proteomes" id="UP000501076"/>
    </source>
</evidence>